<proteinExistence type="predicted"/>
<protein>
    <submittedName>
        <fullName evidence="2">Thioredoxin domain-containing protein</fullName>
    </submittedName>
</protein>
<dbReference type="RefSeq" id="WP_141167302.1">
    <property type="nucleotide sequence ID" value="NZ_VHLH01000022.1"/>
</dbReference>
<dbReference type="InterPro" id="IPR008928">
    <property type="entry name" value="6-hairpin_glycosidase_sf"/>
</dbReference>
<comment type="caution">
    <text evidence="2">The sequence shown here is derived from an EMBL/GenBank/DDBJ whole genome shotgun (WGS) entry which is preliminary data.</text>
</comment>
<sequence length="675" mass="73727">MPAYPETNQLANALSPYLLQHRDNPVHWREWGPGVFAEAKEKNRPILLSVGYAACHWCHVMAHESFENDEIAALMNAHFVNVKVDREERPDIDQIYMSALQGMGEQGGWPMTLFLTPGGTPFWGGTYFPPESRYGRPGFAQVLEAIRQLYESDPDRVQTNAAAIDDHLARALRTGAPPQTPTSEETAAVAERLLGALDPVHGGIGRAPKFPSAPMWEALWRAAVRKRDERFREPALAWLTALCRGGIYDHVGGGLHRYTVDERWLVPHFEKMLYDNAQFVQALSGAYAQTRRPVFLRRLEDTIDFMMREMRAEDGAFVSSFDADSEGEEGRYYVWRKTEIEALLGDDATDFAALYDVTEAGNWEGTVILNQLNDGEDGSAEDPRMRACLRKLAEHRALRIPPARDDKVLADWNGLAVRALADAGARHGRSEWVSAAAAAFDAVIGAFAKDDRLVHARRGERRSESGLASDYAALINGAVSLFAATADDRFITTARDLAEALEAHHADGAGGYVLAATDQTDLPLAARHEQDDAIPSATGQIIEALARLSLVTDDPIHAERTETALAAAWGRVRANPFVAVSIVNAADTVMNGAKLVATSASAEFAEVAAAKPDPARIDLVFAPNGQHDASRQLAASGNEPETLERSAAYLCRGTTCLPPVETGEALAWLLDPSSD</sequence>
<dbReference type="EMBL" id="VHLH01000022">
    <property type="protein sequence ID" value="TPW27268.1"/>
    <property type="molecule type" value="Genomic_DNA"/>
</dbReference>
<dbReference type="InterPro" id="IPR036249">
    <property type="entry name" value="Thioredoxin-like_sf"/>
</dbReference>
<dbReference type="InterPro" id="IPR024705">
    <property type="entry name" value="Ssp411"/>
</dbReference>
<dbReference type="SUPFAM" id="SSF52833">
    <property type="entry name" value="Thioredoxin-like"/>
    <property type="match status" value="1"/>
</dbReference>
<dbReference type="InterPro" id="IPR004879">
    <property type="entry name" value="Ssp411-like_TRX"/>
</dbReference>
<evidence type="ECO:0000259" key="1">
    <source>
        <dbReference type="Pfam" id="PF03190"/>
    </source>
</evidence>
<dbReference type="AlphaFoldDB" id="A0A506U192"/>
<feature type="domain" description="Spermatogenesis-associated protein 20-like TRX" evidence="1">
    <location>
        <begin position="7"/>
        <end position="168"/>
    </location>
</feature>
<evidence type="ECO:0000313" key="2">
    <source>
        <dbReference type="EMBL" id="TPW27268.1"/>
    </source>
</evidence>
<dbReference type="Pfam" id="PF03190">
    <property type="entry name" value="Thioredox_DsbH"/>
    <property type="match status" value="1"/>
</dbReference>
<dbReference type="PANTHER" id="PTHR42899">
    <property type="entry name" value="SPERMATOGENESIS-ASSOCIATED PROTEIN 20"/>
    <property type="match status" value="1"/>
</dbReference>
<dbReference type="OrthoDB" id="9762614at2"/>
<name>A0A506U192_9HYPH</name>
<dbReference type="Gene3D" id="3.40.30.10">
    <property type="entry name" value="Glutaredoxin"/>
    <property type="match status" value="1"/>
</dbReference>
<reference evidence="2 3" key="1">
    <citation type="submission" date="2019-06" db="EMBL/GenBank/DDBJ databases">
        <authorList>
            <person name="Li M."/>
        </authorList>
    </citation>
    <scope>NUCLEOTIDE SEQUENCE [LARGE SCALE GENOMIC DNA]</scope>
    <source>
        <strain evidence="2 3">BGMRC6574</strain>
    </source>
</reference>
<gene>
    <name evidence="2" type="ORF">FJU11_11995</name>
</gene>
<accession>A0A506U192</accession>
<dbReference type="Proteomes" id="UP000320314">
    <property type="component" value="Unassembled WGS sequence"/>
</dbReference>
<evidence type="ECO:0000313" key="3">
    <source>
        <dbReference type="Proteomes" id="UP000320314"/>
    </source>
</evidence>
<keyword evidence="3" id="KW-1185">Reference proteome</keyword>
<dbReference type="GO" id="GO:0005975">
    <property type="term" value="P:carbohydrate metabolic process"/>
    <property type="evidence" value="ECO:0007669"/>
    <property type="project" value="InterPro"/>
</dbReference>
<dbReference type="PANTHER" id="PTHR42899:SF1">
    <property type="entry name" value="SPERMATOGENESIS-ASSOCIATED PROTEIN 20"/>
    <property type="match status" value="1"/>
</dbReference>
<dbReference type="CDD" id="cd02955">
    <property type="entry name" value="SSP411"/>
    <property type="match status" value="1"/>
</dbReference>
<organism evidence="2 3">
    <name type="scientific">Pararhizobium mangrovi</name>
    <dbReference type="NCBI Taxonomy" id="2590452"/>
    <lineage>
        <taxon>Bacteria</taxon>
        <taxon>Pseudomonadati</taxon>
        <taxon>Pseudomonadota</taxon>
        <taxon>Alphaproteobacteria</taxon>
        <taxon>Hyphomicrobiales</taxon>
        <taxon>Rhizobiaceae</taxon>
        <taxon>Rhizobium/Agrobacterium group</taxon>
        <taxon>Pararhizobium</taxon>
    </lineage>
</organism>
<dbReference type="PIRSF" id="PIRSF006402">
    <property type="entry name" value="UCP006402_thioredoxin"/>
    <property type="match status" value="1"/>
</dbReference>
<dbReference type="SUPFAM" id="SSF48208">
    <property type="entry name" value="Six-hairpin glycosidases"/>
    <property type="match status" value="1"/>
</dbReference>